<dbReference type="NCBIfam" id="TIGR03621">
    <property type="entry name" value="F420_MSMEG_2516"/>
    <property type="match status" value="1"/>
</dbReference>
<sequence>MARFGVVLITEDCSRAQWMDKCRRAEALGYDVIAVPDHLNLLSPFPSAMLAAEATEKAVIGTYVLNASLHRPAVLARDVATTDRLTGGRLEVGLGAGYVRAEFEAAGVPFGAADRLRALRDATGALAALGDARPPLLIGGHGDRVLRLAAERAEIVSFTGAPYRAEFGRTALVDADEMAERVAYVRSAAGVRAPRLELNVLSKGTVLTRDRRAGVAALRRYAPDLGTDRLLEVPTLFVGTAGQIAEQVLHHGERYGFSYFTVMESSMEAFGAVIERLR</sequence>
<dbReference type="InterPro" id="IPR011251">
    <property type="entry name" value="Luciferase-like_dom"/>
</dbReference>
<organism evidence="6 7">
    <name type="scientific">Microbispora oryzae</name>
    <dbReference type="NCBI Taxonomy" id="2806554"/>
    <lineage>
        <taxon>Bacteria</taxon>
        <taxon>Bacillati</taxon>
        <taxon>Actinomycetota</taxon>
        <taxon>Actinomycetes</taxon>
        <taxon>Streptosporangiales</taxon>
        <taxon>Streptosporangiaceae</taxon>
        <taxon>Microbispora</taxon>
    </lineage>
</organism>
<keyword evidence="1" id="KW-0285">Flavoprotein</keyword>
<evidence type="ECO:0000313" key="6">
    <source>
        <dbReference type="EMBL" id="MBP2707904.1"/>
    </source>
</evidence>
<dbReference type="GO" id="GO:0008726">
    <property type="term" value="F:alkanesulfonate monooxygenase activity"/>
    <property type="evidence" value="ECO:0007669"/>
    <property type="project" value="TreeGrafter"/>
</dbReference>
<gene>
    <name evidence="6" type="ORF">JOL79_29405</name>
</gene>
<evidence type="ECO:0000259" key="5">
    <source>
        <dbReference type="Pfam" id="PF00296"/>
    </source>
</evidence>
<dbReference type="InterPro" id="IPR050172">
    <property type="entry name" value="SsuD_RutA_monooxygenase"/>
</dbReference>
<dbReference type="InterPro" id="IPR036661">
    <property type="entry name" value="Luciferase-like_sf"/>
</dbReference>
<keyword evidence="2" id="KW-0288">FMN</keyword>
<keyword evidence="7" id="KW-1185">Reference proteome</keyword>
<name>A0A940WVZ4_9ACTN</name>
<proteinExistence type="predicted"/>
<dbReference type="InterPro" id="IPR019923">
    <property type="entry name" value="Lucif-like_OxRdtase_MSMEG_2516"/>
</dbReference>
<evidence type="ECO:0000313" key="7">
    <source>
        <dbReference type="Proteomes" id="UP000674234"/>
    </source>
</evidence>
<dbReference type="Proteomes" id="UP000674234">
    <property type="component" value="Unassembled WGS sequence"/>
</dbReference>
<dbReference type="PANTHER" id="PTHR42847">
    <property type="entry name" value="ALKANESULFONATE MONOOXYGENASE"/>
    <property type="match status" value="1"/>
</dbReference>
<dbReference type="GO" id="GO:0046306">
    <property type="term" value="P:alkanesulfonate catabolic process"/>
    <property type="evidence" value="ECO:0007669"/>
    <property type="project" value="TreeGrafter"/>
</dbReference>
<evidence type="ECO:0000256" key="1">
    <source>
        <dbReference type="ARBA" id="ARBA00022630"/>
    </source>
</evidence>
<comment type="caution">
    <text evidence="6">The sequence shown here is derived from an EMBL/GenBank/DDBJ whole genome shotgun (WGS) entry which is preliminary data.</text>
</comment>
<dbReference type="AlphaFoldDB" id="A0A940WVZ4"/>
<dbReference type="EMBL" id="JAFCNB010000024">
    <property type="protein sequence ID" value="MBP2707904.1"/>
    <property type="molecule type" value="Genomic_DNA"/>
</dbReference>
<keyword evidence="3" id="KW-0560">Oxidoreductase</keyword>
<accession>A0A940WVZ4</accession>
<evidence type="ECO:0000256" key="3">
    <source>
        <dbReference type="ARBA" id="ARBA00023002"/>
    </source>
</evidence>
<feature type="domain" description="Luciferase-like" evidence="5">
    <location>
        <begin position="21"/>
        <end position="211"/>
    </location>
</feature>
<evidence type="ECO:0000256" key="4">
    <source>
        <dbReference type="ARBA" id="ARBA00023033"/>
    </source>
</evidence>
<dbReference type="Gene3D" id="3.20.20.30">
    <property type="entry name" value="Luciferase-like domain"/>
    <property type="match status" value="1"/>
</dbReference>
<dbReference type="RefSeq" id="WP_210159163.1">
    <property type="nucleotide sequence ID" value="NZ_JAFCNB010000024.1"/>
</dbReference>
<protein>
    <submittedName>
        <fullName evidence="6">TIGR03621 family F420-dependent LLM class oxidoreductase</fullName>
    </submittedName>
</protein>
<keyword evidence="4" id="KW-0503">Monooxygenase</keyword>
<dbReference type="PANTHER" id="PTHR42847:SF4">
    <property type="entry name" value="ALKANESULFONATE MONOOXYGENASE-RELATED"/>
    <property type="match status" value="1"/>
</dbReference>
<evidence type="ECO:0000256" key="2">
    <source>
        <dbReference type="ARBA" id="ARBA00022643"/>
    </source>
</evidence>
<dbReference type="Pfam" id="PF00296">
    <property type="entry name" value="Bac_luciferase"/>
    <property type="match status" value="1"/>
</dbReference>
<dbReference type="SUPFAM" id="SSF51679">
    <property type="entry name" value="Bacterial luciferase-like"/>
    <property type="match status" value="1"/>
</dbReference>
<reference evidence="6" key="1">
    <citation type="submission" date="2021-02" db="EMBL/GenBank/DDBJ databases">
        <title>Draft genome sequence of Microbispora sp. RL4-1S isolated from rice leaves in Thailand.</title>
        <authorList>
            <person name="Muangham S."/>
            <person name="Duangmal K."/>
        </authorList>
    </citation>
    <scope>NUCLEOTIDE SEQUENCE</scope>
    <source>
        <strain evidence="6">RL4-1S</strain>
    </source>
</reference>